<protein>
    <submittedName>
        <fullName evidence="2">Uncharacterized protein</fullName>
    </submittedName>
</protein>
<evidence type="ECO:0000256" key="1">
    <source>
        <dbReference type="SAM" id="MobiDB-lite"/>
    </source>
</evidence>
<organism evidence="2 3">
    <name type="scientific">Seminavis robusta</name>
    <dbReference type="NCBI Taxonomy" id="568900"/>
    <lineage>
        <taxon>Eukaryota</taxon>
        <taxon>Sar</taxon>
        <taxon>Stramenopiles</taxon>
        <taxon>Ochrophyta</taxon>
        <taxon>Bacillariophyta</taxon>
        <taxon>Bacillariophyceae</taxon>
        <taxon>Bacillariophycidae</taxon>
        <taxon>Naviculales</taxon>
        <taxon>Naviculaceae</taxon>
        <taxon>Seminavis</taxon>
    </lineage>
</organism>
<reference evidence="2" key="1">
    <citation type="submission" date="2020-06" db="EMBL/GenBank/DDBJ databases">
        <authorList>
            <consortium name="Plant Systems Biology data submission"/>
        </authorList>
    </citation>
    <scope>NUCLEOTIDE SEQUENCE</scope>
    <source>
        <strain evidence="2">D6</strain>
    </source>
</reference>
<dbReference type="Proteomes" id="UP001153069">
    <property type="component" value="Unassembled WGS sequence"/>
</dbReference>
<name>A0A9N8HUK4_9STRA</name>
<comment type="caution">
    <text evidence="2">The sequence shown here is derived from an EMBL/GenBank/DDBJ whole genome shotgun (WGS) entry which is preliminary data.</text>
</comment>
<proteinExistence type="predicted"/>
<feature type="region of interest" description="Disordered" evidence="1">
    <location>
        <begin position="98"/>
        <end position="119"/>
    </location>
</feature>
<evidence type="ECO:0000313" key="2">
    <source>
        <dbReference type="EMBL" id="CAB9526466.1"/>
    </source>
</evidence>
<keyword evidence="3" id="KW-1185">Reference proteome</keyword>
<dbReference type="EMBL" id="CAICTM010001832">
    <property type="protein sequence ID" value="CAB9526466.1"/>
    <property type="molecule type" value="Genomic_DNA"/>
</dbReference>
<sequence length="156" mass="17766">MSDSTLHALHVREADRIEKLRKEKTTASKRMRMERIYSKLKEYHAKVKEDIAKGRNYESGQRMKKNGDGHGEEVAICKVCGMRGHKTKRSKQCRYYGKDVPATPLDRGETTNESESTLSEEHVLSETLDMIDAVSIADSETDYERTALANLLEDSN</sequence>
<dbReference type="AlphaFoldDB" id="A0A9N8HUK4"/>
<accession>A0A9N8HUK4</accession>
<gene>
    <name evidence="2" type="ORF">SEMRO_1834_G300490.1</name>
</gene>
<evidence type="ECO:0000313" key="3">
    <source>
        <dbReference type="Proteomes" id="UP001153069"/>
    </source>
</evidence>